<evidence type="ECO:0000313" key="3">
    <source>
        <dbReference type="Proteomes" id="UP000199036"/>
    </source>
</evidence>
<feature type="transmembrane region" description="Helical" evidence="1">
    <location>
        <begin position="59"/>
        <end position="77"/>
    </location>
</feature>
<keyword evidence="1" id="KW-0812">Transmembrane</keyword>
<protein>
    <submittedName>
        <fullName evidence="2">Uncharacterized protein</fullName>
    </submittedName>
</protein>
<dbReference type="RefSeq" id="WP_091526644.1">
    <property type="nucleotide sequence ID" value="NZ_FOVI01000051.1"/>
</dbReference>
<dbReference type="OrthoDB" id="1359450at2"/>
<gene>
    <name evidence="2" type="ORF">SAMN05421741_1515</name>
</gene>
<keyword evidence="1" id="KW-1133">Transmembrane helix</keyword>
<accession>A0A1I5GVL3</accession>
<feature type="transmembrane region" description="Helical" evidence="1">
    <location>
        <begin position="97"/>
        <end position="118"/>
    </location>
</feature>
<keyword evidence="3" id="KW-1185">Reference proteome</keyword>
<organism evidence="2 3">
    <name type="scientific">Paenimyroides ummariense</name>
    <dbReference type="NCBI Taxonomy" id="913024"/>
    <lineage>
        <taxon>Bacteria</taxon>
        <taxon>Pseudomonadati</taxon>
        <taxon>Bacteroidota</taxon>
        <taxon>Flavobacteriia</taxon>
        <taxon>Flavobacteriales</taxon>
        <taxon>Flavobacteriaceae</taxon>
        <taxon>Paenimyroides</taxon>
    </lineage>
</organism>
<keyword evidence="1" id="KW-0472">Membrane</keyword>
<dbReference type="EMBL" id="FOVI01000051">
    <property type="protein sequence ID" value="SFO39987.1"/>
    <property type="molecule type" value="Genomic_DNA"/>
</dbReference>
<sequence>MDFIFIALGLSTMLLFMFKIEWLFNYKYFLINIFYNIVLFCGSLLMIKYQLGNPKMVVALKMPLISSIVFFLLYILFQKIYKRNPENTFWTFTKKPVQDVIFTLLFWFLGVGLPIYIVA</sequence>
<name>A0A1I5GVL3_9FLAO</name>
<feature type="transmembrane region" description="Helical" evidence="1">
    <location>
        <begin position="28"/>
        <end position="47"/>
    </location>
</feature>
<evidence type="ECO:0000256" key="1">
    <source>
        <dbReference type="SAM" id="Phobius"/>
    </source>
</evidence>
<proteinExistence type="predicted"/>
<evidence type="ECO:0000313" key="2">
    <source>
        <dbReference type="EMBL" id="SFO39987.1"/>
    </source>
</evidence>
<dbReference type="AlphaFoldDB" id="A0A1I5GVL3"/>
<reference evidence="3" key="1">
    <citation type="submission" date="2016-10" db="EMBL/GenBank/DDBJ databases">
        <authorList>
            <person name="Varghese N."/>
            <person name="Submissions S."/>
        </authorList>
    </citation>
    <scope>NUCLEOTIDE SEQUENCE [LARGE SCALE GENOMIC DNA]</scope>
    <source>
        <strain evidence="3">DS-12</strain>
    </source>
</reference>
<dbReference type="STRING" id="913024.SAMN05421741_1515"/>
<dbReference type="Proteomes" id="UP000199036">
    <property type="component" value="Unassembled WGS sequence"/>
</dbReference>